<gene>
    <name evidence="2" type="ORF">CP967_15735</name>
</gene>
<protein>
    <submittedName>
        <fullName evidence="2">ABC transporter permease</fullName>
    </submittedName>
</protein>
<evidence type="ECO:0000256" key="1">
    <source>
        <dbReference type="SAM" id="Phobius"/>
    </source>
</evidence>
<dbReference type="KEGG" id="snk:CP967_15735"/>
<keyword evidence="1" id="KW-0812">Transmembrane</keyword>
<accession>A0A5J6FNP3</accession>
<organism evidence="2 3">
    <name type="scientific">Streptomyces nitrosporeus</name>
    <dbReference type="NCBI Taxonomy" id="28894"/>
    <lineage>
        <taxon>Bacteria</taxon>
        <taxon>Bacillati</taxon>
        <taxon>Actinomycetota</taxon>
        <taxon>Actinomycetes</taxon>
        <taxon>Kitasatosporales</taxon>
        <taxon>Streptomycetaceae</taxon>
        <taxon>Streptomyces</taxon>
    </lineage>
</organism>
<feature type="transmembrane region" description="Helical" evidence="1">
    <location>
        <begin position="305"/>
        <end position="323"/>
    </location>
</feature>
<name>A0A5J6FNP3_9ACTN</name>
<feature type="transmembrane region" description="Helical" evidence="1">
    <location>
        <begin position="129"/>
        <end position="152"/>
    </location>
</feature>
<dbReference type="AlphaFoldDB" id="A0A5J6FNP3"/>
<evidence type="ECO:0000313" key="2">
    <source>
        <dbReference type="EMBL" id="QEU76575.1"/>
    </source>
</evidence>
<dbReference type="Proteomes" id="UP000326178">
    <property type="component" value="Chromosome"/>
</dbReference>
<keyword evidence="3" id="KW-1185">Reference proteome</keyword>
<evidence type="ECO:0000313" key="3">
    <source>
        <dbReference type="Proteomes" id="UP000326178"/>
    </source>
</evidence>
<dbReference type="EMBL" id="CP023702">
    <property type="protein sequence ID" value="QEU76575.1"/>
    <property type="molecule type" value="Genomic_DNA"/>
</dbReference>
<keyword evidence="1" id="KW-1133">Transmembrane helix</keyword>
<feature type="transmembrane region" description="Helical" evidence="1">
    <location>
        <begin position="88"/>
        <end position="108"/>
    </location>
</feature>
<feature type="transmembrane region" description="Helical" evidence="1">
    <location>
        <begin position="27"/>
        <end position="49"/>
    </location>
</feature>
<feature type="transmembrane region" description="Helical" evidence="1">
    <location>
        <begin position="206"/>
        <end position="225"/>
    </location>
</feature>
<reference evidence="2 3" key="1">
    <citation type="submission" date="2017-09" db="EMBL/GenBank/DDBJ databases">
        <authorList>
            <person name="Lee N."/>
            <person name="Cho B.-K."/>
        </authorList>
    </citation>
    <scope>NUCLEOTIDE SEQUENCE [LARGE SCALE GENOMIC DNA]</scope>
    <source>
        <strain evidence="2 3">ATCC 12769</strain>
    </source>
</reference>
<proteinExistence type="predicted"/>
<feature type="transmembrane region" description="Helical" evidence="1">
    <location>
        <begin position="183"/>
        <end position="201"/>
    </location>
</feature>
<dbReference type="OrthoDB" id="3579673at2"/>
<keyword evidence="1" id="KW-0472">Membrane</keyword>
<sequence length="328" mass="35275">MPAPARDRSRASLRGSLRVLSRQHRRALWTALTLLLAGAGSVVAMRVWIAARSVEEQCPDHDVTRCGDGTYMTTYARTSTEVFLSDGGTVMVLLAALLGVFVAGPLIARELGDGTYRLAWSQSVSPASWLTARLALPLTLATAGAVVLVPVYRWGLSFGSDHPYAYGLRWHAEGVYPGHGPVLLGYAVLAVALGALSALLLRRTFLAASAAALAFGAVFLVLSKVRYRLWEPVRLTGKGSPEGDDVWHVRSGMLTASGKEVGTENCYTVDGFADPVACMRSRGGVTRYTDYHPASHHWPLQLVETGILLALAALALALAFRLLRRLHG</sequence>